<dbReference type="Gene3D" id="3.40.50.2300">
    <property type="match status" value="1"/>
</dbReference>
<keyword evidence="5" id="KW-0808">Transferase</keyword>
<dbReference type="SUPFAM" id="SSF50341">
    <property type="entry name" value="CheW-like"/>
    <property type="match status" value="1"/>
</dbReference>
<dbReference type="Proteomes" id="UP000197019">
    <property type="component" value="Chromosome"/>
</dbReference>
<keyword evidence="7" id="KW-0902">Two-component regulatory system</keyword>
<dbReference type="EC" id="2.7.13.3" evidence="2"/>
<dbReference type="AlphaFoldDB" id="A0A1Z4BWU3"/>
<dbReference type="RefSeq" id="WP_088618651.1">
    <property type="nucleotide sequence ID" value="NZ_CP022129.1"/>
</dbReference>
<evidence type="ECO:0000256" key="2">
    <source>
        <dbReference type="ARBA" id="ARBA00012438"/>
    </source>
</evidence>
<dbReference type="FunFam" id="3.30.565.10:FF:000016">
    <property type="entry name" value="Chemotaxis protein CheA, putative"/>
    <property type="match status" value="1"/>
</dbReference>
<dbReference type="Gene3D" id="2.30.30.40">
    <property type="entry name" value="SH3 Domains"/>
    <property type="match status" value="1"/>
</dbReference>
<feature type="domain" description="Response regulatory" evidence="12">
    <location>
        <begin position="971"/>
        <end position="1087"/>
    </location>
</feature>
<sequence length="1087" mass="119155">MCVEFVEQIIVALADEQAYLEARPDKDGLLERLAVQWQNLMIAAAEENCLGLVDLFGFYIELQEQLLADKESLGEAETVFLLAGISHLDDFFQIPTPEAMLAVLDFLQAPQWPSPLSDEDRVYFQELLEADRLRLLGVDDNAQDEEDSALSEEVPAVANSAEDGGFAYLDYALLAEGPISVDPQLIAMIGGQCVLLQECWQSSATLPERLSLVLEALGPIVRATAGIRLWAGHFVLTGLMKNLHGYQDDPDLLGDDTPMLINNALAAITHYCQDTQNLSVQQALDELFANPEWPYCLSSDDSHFLRQLFAQLQLQTAAVLVAEVVSADDISLIIPDDVDPQLLDMAFNDLPQLTEDFAKHLQAFLNRQDREALRTAQRVAHTLKGLANMLGVKGIANLTHRLEDILEFLHTQAQSPDAGLVEALMEAADMLAVLGEALLARRAPPPQALSVLQQLADGHYRLQTGEAATPVAANPSPAAEPLPDEQEAAGREDTFVRVPKALLDQLFRVAGEVKISDTQLDEQLKQIKALLKTGGERYRTLQRVLADLEQLLTTTLNNQAVSAAHDGFDPLEMNRLNEMHSSISRLYEAAADSREIERTVEGYARKMSDTLLNLAHLHKDSLDNVLATRLLAVESMVPRLQRTLRQACRVAGKQAELVVTGGQTLIDSQILNQLADPLMHILRNAVDHGLEPPAQRLAVGKPEHGLIQLSFVEETDRIAVVCEDDGRGINRAAIRQIAEAKGLIDSAASLSEQDIDRLILIPGFSTRSEVSQLSGRGIGMDVVYQEVIRLKGKLEIASTPGQGCRFTLSIPASALLLKAQLAYCGPYTLSLIQYGIEKVLLSSDGQLQADGNGFWFSYQDQRYPAYSMENLIGLPSADYGQLPDFHLLRVNLGQGEKVVVMVTELLDSRELVFKDLGSYVPHNPAMPGVTVLADGQISPVIDLPEALKHKSAYNQRVMDYVAHTVAVKLPRVLVVDDSLSARKSLALLLKDSGYDVATAIDGLDALAQIGQHAPDLVITDMEMPRMDGVALTRALKQQAETAPLPVLMITSRSTDKHRQEAKNAGVDAYLTKPWTETQLLQALEGLL</sequence>
<dbReference type="OrthoDB" id="9803176at2"/>
<keyword evidence="4 10" id="KW-0597">Phosphoprotein</keyword>
<comment type="function">
    <text evidence="8">Involved in the transmission of sensory signals from the chemoreceptors to the flagellar motors. CheA is autophosphorylated; it can transfer its phosphate group to either CheB or CheY.</text>
</comment>
<dbReference type="Pfam" id="PF02518">
    <property type="entry name" value="HATPase_c"/>
    <property type="match status" value="1"/>
</dbReference>
<dbReference type="PANTHER" id="PTHR43395">
    <property type="entry name" value="SENSOR HISTIDINE KINASE CHEA"/>
    <property type="match status" value="1"/>
</dbReference>
<dbReference type="InterPro" id="IPR036061">
    <property type="entry name" value="CheW-like_dom_sf"/>
</dbReference>
<evidence type="ECO:0000256" key="8">
    <source>
        <dbReference type="ARBA" id="ARBA00035100"/>
    </source>
</evidence>
<feature type="domain" description="HPt" evidence="13">
    <location>
        <begin position="339"/>
        <end position="438"/>
    </location>
</feature>
<proteinExistence type="predicted"/>
<dbReference type="SUPFAM" id="SSF47226">
    <property type="entry name" value="Histidine-containing phosphotransfer domain, HPT domain"/>
    <property type="match status" value="1"/>
</dbReference>
<dbReference type="InterPro" id="IPR011006">
    <property type="entry name" value="CheY-like_superfamily"/>
</dbReference>
<evidence type="ECO:0000259" key="12">
    <source>
        <dbReference type="PROSITE" id="PS50110"/>
    </source>
</evidence>
<dbReference type="GO" id="GO:0000155">
    <property type="term" value="F:phosphorelay sensor kinase activity"/>
    <property type="evidence" value="ECO:0007669"/>
    <property type="project" value="UniProtKB-ARBA"/>
</dbReference>
<feature type="modified residue" description="Phosphohistidine" evidence="9">
    <location>
        <position position="381"/>
    </location>
</feature>
<dbReference type="SUPFAM" id="SSF55874">
    <property type="entry name" value="ATPase domain of HSP90 chaperone/DNA topoisomerase II/histidine kinase"/>
    <property type="match status" value="1"/>
</dbReference>
<evidence type="ECO:0000259" key="13">
    <source>
        <dbReference type="PROSITE" id="PS50894"/>
    </source>
</evidence>
<dbReference type="InterPro" id="IPR036641">
    <property type="entry name" value="HPT_dom_sf"/>
</dbReference>
<reference evidence="14 15" key="1">
    <citation type="submission" date="2017-06" db="EMBL/GenBank/DDBJ databases">
        <title>Genome Sequencing of the methanotroph Methylovulum psychrotolerants str. HV10-M2 isolated from a high-altitude environment.</title>
        <authorList>
            <person name="Mateos-Rivera A."/>
        </authorList>
    </citation>
    <scope>NUCLEOTIDE SEQUENCE [LARGE SCALE GENOMIC DNA]</scope>
    <source>
        <strain evidence="14 15">HV10_M2</strain>
    </source>
</reference>
<organism evidence="14 15">
    <name type="scientific">Methylovulum psychrotolerans</name>
    <dbReference type="NCBI Taxonomy" id="1704499"/>
    <lineage>
        <taxon>Bacteria</taxon>
        <taxon>Pseudomonadati</taxon>
        <taxon>Pseudomonadota</taxon>
        <taxon>Gammaproteobacteria</taxon>
        <taxon>Methylococcales</taxon>
        <taxon>Methylococcaceae</taxon>
        <taxon>Methylovulum</taxon>
    </lineage>
</organism>
<dbReference type="CDD" id="cd00088">
    <property type="entry name" value="HPT"/>
    <property type="match status" value="1"/>
</dbReference>
<dbReference type="PROSITE" id="PS50894">
    <property type="entry name" value="HPT"/>
    <property type="match status" value="1"/>
</dbReference>
<feature type="domain" description="Histidine kinase" evidence="11">
    <location>
        <begin position="562"/>
        <end position="814"/>
    </location>
</feature>
<dbReference type="SMART" id="SM00387">
    <property type="entry name" value="HATPase_c"/>
    <property type="match status" value="1"/>
</dbReference>
<dbReference type="PROSITE" id="PS50110">
    <property type="entry name" value="RESPONSE_REGULATORY"/>
    <property type="match status" value="1"/>
</dbReference>
<dbReference type="InterPro" id="IPR051315">
    <property type="entry name" value="Bact_Chemotaxis_CheA"/>
</dbReference>
<evidence type="ECO:0000259" key="11">
    <source>
        <dbReference type="PROSITE" id="PS50109"/>
    </source>
</evidence>
<protein>
    <recommendedName>
        <fullName evidence="3">Chemotaxis protein CheA</fullName>
        <ecNumber evidence="2">2.7.13.3</ecNumber>
    </recommendedName>
</protein>
<dbReference type="SUPFAM" id="SSF52172">
    <property type="entry name" value="CheY-like"/>
    <property type="match status" value="1"/>
</dbReference>
<dbReference type="SMART" id="SM00448">
    <property type="entry name" value="REC"/>
    <property type="match status" value="1"/>
</dbReference>
<dbReference type="Pfam" id="PF01627">
    <property type="entry name" value="Hpt"/>
    <property type="match status" value="1"/>
</dbReference>
<evidence type="ECO:0000256" key="4">
    <source>
        <dbReference type="ARBA" id="ARBA00022553"/>
    </source>
</evidence>
<feature type="modified residue" description="4-aspartylphosphate" evidence="10">
    <location>
        <position position="1020"/>
    </location>
</feature>
<gene>
    <name evidence="14" type="ORF">CEK71_06640</name>
</gene>
<evidence type="ECO:0000256" key="6">
    <source>
        <dbReference type="ARBA" id="ARBA00022777"/>
    </source>
</evidence>
<dbReference type="InterPro" id="IPR003594">
    <property type="entry name" value="HATPase_dom"/>
</dbReference>
<dbReference type="InterPro" id="IPR005467">
    <property type="entry name" value="His_kinase_dom"/>
</dbReference>
<evidence type="ECO:0000256" key="3">
    <source>
        <dbReference type="ARBA" id="ARBA00021495"/>
    </source>
</evidence>
<dbReference type="SMART" id="SM00073">
    <property type="entry name" value="HPT"/>
    <property type="match status" value="1"/>
</dbReference>
<evidence type="ECO:0000256" key="7">
    <source>
        <dbReference type="ARBA" id="ARBA00023012"/>
    </source>
</evidence>
<dbReference type="InterPro" id="IPR004358">
    <property type="entry name" value="Sig_transdc_His_kin-like_C"/>
</dbReference>
<comment type="catalytic activity">
    <reaction evidence="1">
        <text>ATP + protein L-histidine = ADP + protein N-phospho-L-histidine.</text>
        <dbReference type="EC" id="2.7.13.3"/>
    </reaction>
</comment>
<dbReference type="InterPro" id="IPR008207">
    <property type="entry name" value="Sig_transdc_His_kin_Hpt_dom"/>
</dbReference>
<dbReference type="GO" id="GO:0006935">
    <property type="term" value="P:chemotaxis"/>
    <property type="evidence" value="ECO:0007669"/>
    <property type="project" value="InterPro"/>
</dbReference>
<keyword evidence="6 14" id="KW-0418">Kinase</keyword>
<dbReference type="PROSITE" id="PS50109">
    <property type="entry name" value="HIS_KIN"/>
    <property type="match status" value="1"/>
</dbReference>
<dbReference type="Gene3D" id="3.30.565.10">
    <property type="entry name" value="Histidine kinase-like ATPase, C-terminal domain"/>
    <property type="match status" value="1"/>
</dbReference>
<evidence type="ECO:0000313" key="15">
    <source>
        <dbReference type="Proteomes" id="UP000197019"/>
    </source>
</evidence>
<name>A0A1Z4BWU3_9GAMM</name>
<evidence type="ECO:0000313" key="14">
    <source>
        <dbReference type="EMBL" id="ASF45776.1"/>
    </source>
</evidence>
<dbReference type="Pfam" id="PF00072">
    <property type="entry name" value="Response_reg"/>
    <property type="match status" value="1"/>
</dbReference>
<dbReference type="Gene3D" id="1.20.120.160">
    <property type="entry name" value="HPT domain"/>
    <property type="match status" value="1"/>
</dbReference>
<dbReference type="InterPro" id="IPR036890">
    <property type="entry name" value="HATPase_C_sf"/>
</dbReference>
<evidence type="ECO:0000256" key="10">
    <source>
        <dbReference type="PROSITE-ProRule" id="PRU00169"/>
    </source>
</evidence>
<evidence type="ECO:0000256" key="1">
    <source>
        <dbReference type="ARBA" id="ARBA00000085"/>
    </source>
</evidence>
<keyword evidence="15" id="KW-1185">Reference proteome</keyword>
<dbReference type="PRINTS" id="PR00344">
    <property type="entry name" value="BCTRLSENSOR"/>
</dbReference>
<evidence type="ECO:0000256" key="5">
    <source>
        <dbReference type="ARBA" id="ARBA00022679"/>
    </source>
</evidence>
<dbReference type="KEGG" id="mpsy:CEK71_06640"/>
<dbReference type="PANTHER" id="PTHR43395:SF8">
    <property type="entry name" value="HISTIDINE KINASE"/>
    <property type="match status" value="1"/>
</dbReference>
<dbReference type="InterPro" id="IPR001789">
    <property type="entry name" value="Sig_transdc_resp-reg_receiver"/>
</dbReference>
<accession>A0A1Z4BWU3</accession>
<dbReference type="EMBL" id="CP022129">
    <property type="protein sequence ID" value="ASF45776.1"/>
    <property type="molecule type" value="Genomic_DNA"/>
</dbReference>
<evidence type="ECO:0000256" key="9">
    <source>
        <dbReference type="PROSITE-ProRule" id="PRU00110"/>
    </source>
</evidence>